<proteinExistence type="inferred from homology"/>
<evidence type="ECO:0000256" key="1">
    <source>
        <dbReference type="ARBA" id="ARBA00007430"/>
    </source>
</evidence>
<gene>
    <name evidence="5" type="ORF">FHR94_000636</name>
</gene>
<dbReference type="PANTHER" id="PTHR43318">
    <property type="entry name" value="UDP-N-ACETYLGLUCOSAMINE 4,6-DEHYDRATASE"/>
    <property type="match status" value="1"/>
</dbReference>
<dbReference type="RefSeq" id="WP_183324166.1">
    <property type="nucleotide sequence ID" value="NZ_JACHXP010000002.1"/>
</dbReference>
<dbReference type="Pfam" id="PF13727">
    <property type="entry name" value="CoA_binding_3"/>
    <property type="match status" value="1"/>
</dbReference>
<dbReference type="InterPro" id="IPR051203">
    <property type="entry name" value="Polysaccharide_Synthase-Rel"/>
</dbReference>
<dbReference type="AlphaFoldDB" id="A0A839V9N2"/>
<keyword evidence="3" id="KW-0812">Transmembrane</keyword>
<comment type="caution">
    <text evidence="5">The sequence shown here is derived from an EMBL/GenBank/DDBJ whole genome shotgun (WGS) entry which is preliminary data.</text>
</comment>
<dbReference type="InterPro" id="IPR036291">
    <property type="entry name" value="NAD(P)-bd_dom_sf"/>
</dbReference>
<feature type="compositionally biased region" description="Pro residues" evidence="2">
    <location>
        <begin position="631"/>
        <end position="644"/>
    </location>
</feature>
<dbReference type="InterPro" id="IPR029063">
    <property type="entry name" value="SAM-dependent_MTases_sf"/>
</dbReference>
<name>A0A839V9N2_9GAMM</name>
<dbReference type="CDD" id="cd05237">
    <property type="entry name" value="UDP_invert_4-6DH_SDR_e"/>
    <property type="match status" value="1"/>
</dbReference>
<feature type="transmembrane region" description="Helical" evidence="3">
    <location>
        <begin position="51"/>
        <end position="71"/>
    </location>
</feature>
<organism evidence="5 6">
    <name type="scientific">Halomonas cerina</name>
    <dbReference type="NCBI Taxonomy" id="447424"/>
    <lineage>
        <taxon>Bacteria</taxon>
        <taxon>Pseudomonadati</taxon>
        <taxon>Pseudomonadota</taxon>
        <taxon>Gammaproteobacteria</taxon>
        <taxon>Oceanospirillales</taxon>
        <taxon>Halomonadaceae</taxon>
        <taxon>Halomonas</taxon>
    </lineage>
</organism>
<feature type="domain" description="Polysaccharide biosynthesis protein CapD-like" evidence="4">
    <location>
        <begin position="283"/>
        <end position="576"/>
    </location>
</feature>
<dbReference type="PANTHER" id="PTHR43318:SF1">
    <property type="entry name" value="POLYSACCHARIDE BIOSYNTHESIS PROTEIN EPSC-RELATED"/>
    <property type="match status" value="1"/>
</dbReference>
<evidence type="ECO:0000259" key="4">
    <source>
        <dbReference type="Pfam" id="PF02719"/>
    </source>
</evidence>
<dbReference type="Pfam" id="PF02719">
    <property type="entry name" value="Polysacc_synt_2"/>
    <property type="match status" value="1"/>
</dbReference>
<feature type="region of interest" description="Disordered" evidence="2">
    <location>
        <begin position="627"/>
        <end position="682"/>
    </location>
</feature>
<dbReference type="SUPFAM" id="SSF51735">
    <property type="entry name" value="NAD(P)-binding Rossmann-fold domains"/>
    <property type="match status" value="1"/>
</dbReference>
<keyword evidence="3" id="KW-0472">Membrane</keyword>
<reference evidence="5 6" key="1">
    <citation type="submission" date="2020-08" db="EMBL/GenBank/DDBJ databases">
        <title>Genomic Encyclopedia of Type Strains, Phase III (KMG-III): the genomes of soil and plant-associated and newly described type strains.</title>
        <authorList>
            <person name="Whitman W."/>
        </authorList>
    </citation>
    <scope>NUCLEOTIDE SEQUENCE [LARGE SCALE GENOMIC DNA]</scope>
    <source>
        <strain evidence="5 6">CECT 7282</strain>
    </source>
</reference>
<evidence type="ECO:0000313" key="6">
    <source>
        <dbReference type="Proteomes" id="UP000547614"/>
    </source>
</evidence>
<feature type="transmembrane region" description="Helical" evidence="3">
    <location>
        <begin position="20"/>
        <end position="39"/>
    </location>
</feature>
<dbReference type="SUPFAM" id="SSF53335">
    <property type="entry name" value="S-adenosyl-L-methionine-dependent methyltransferases"/>
    <property type="match status" value="1"/>
</dbReference>
<feature type="transmembrane region" description="Helical" evidence="3">
    <location>
        <begin position="110"/>
        <end position="131"/>
    </location>
</feature>
<sequence>MVILSRLFRLPRKTKRLIQLSIDIGLLTSSFALALWLHRESWAMLQDPRTWAGWLVVLPASLAIFTQLGFYRAVIRYMSAKALQSLLIGVSVSAGLLVLISRLLGIDLSAAVGIIYAMLALLSVGGVRYVLRALHLRSMLRYKTRVLIYGAGAAGSQLVSSLRQGAEYAPMAFVDDWRGMHGTYVEGLKVYAPGDLPQLVKNYGIRRILLAIPSATRARRREILKTLEPLSVPVQTLPGMADVVAGRAQVNEVRNVTVEDLLGRDPVPPDAALLDANIRDKVVMVTGAGGSIGAELSRQVLQQRPRQLLLFEICEFSLYRIERELQQYAQDQELAVPIKALLGSVQDRARLETILRTFRVQTIYHAAAYKHVPMVEHNTVQGIRNNVFGTLATAQAAMDCGVETFVLVSTDKAVRPTNVMGTTKRLAELVCQALAEHQASTRFCMVRFGNVLGSSGSVVPLFRRQIAAGGPITVTHPEITRFFMTIPEAAQLVIQAGALGNGGDVFVLDMGEPVKIADLAAQMVRLSGLEVACEAAPNGDIEIVYTGLRPGEKLYEELLIGEKVGATSHSRIMTAMEAYWPWPRLERYLEQLYRATEDEDQVRIRELLQSAPTAYAPRDEIADLAWCGRTPEPPSQVPQAPPLAAPQRRPEPGRPEPGRLEPTPDLAPSHAYLDAVSSSVKG</sequence>
<feature type="transmembrane region" description="Helical" evidence="3">
    <location>
        <begin position="83"/>
        <end position="104"/>
    </location>
</feature>
<protein>
    <submittedName>
        <fullName evidence="5">FlaA1/EpsC-like NDP-sugar epimerase</fullName>
    </submittedName>
</protein>
<evidence type="ECO:0000256" key="2">
    <source>
        <dbReference type="SAM" id="MobiDB-lite"/>
    </source>
</evidence>
<keyword evidence="6" id="KW-1185">Reference proteome</keyword>
<dbReference type="Proteomes" id="UP000547614">
    <property type="component" value="Unassembled WGS sequence"/>
</dbReference>
<evidence type="ECO:0000256" key="3">
    <source>
        <dbReference type="SAM" id="Phobius"/>
    </source>
</evidence>
<dbReference type="InterPro" id="IPR003869">
    <property type="entry name" value="Polysac_CapD-like"/>
</dbReference>
<keyword evidence="3" id="KW-1133">Transmembrane helix</keyword>
<dbReference type="EMBL" id="JACHXP010000002">
    <property type="protein sequence ID" value="MBB3189414.1"/>
    <property type="molecule type" value="Genomic_DNA"/>
</dbReference>
<comment type="similarity">
    <text evidence="1">Belongs to the polysaccharide synthase family.</text>
</comment>
<feature type="compositionally biased region" description="Basic and acidic residues" evidence="2">
    <location>
        <begin position="648"/>
        <end position="659"/>
    </location>
</feature>
<dbReference type="Gene3D" id="3.40.50.720">
    <property type="entry name" value="NAD(P)-binding Rossmann-like Domain"/>
    <property type="match status" value="2"/>
</dbReference>
<evidence type="ECO:0000313" key="5">
    <source>
        <dbReference type="EMBL" id="MBB3189414.1"/>
    </source>
</evidence>
<accession>A0A839V9N2</accession>